<evidence type="ECO:0000313" key="3">
    <source>
        <dbReference type="Proteomes" id="UP001376459"/>
    </source>
</evidence>
<protein>
    <submittedName>
        <fullName evidence="2">Condensation domain-containing protein</fullName>
    </submittedName>
</protein>
<dbReference type="InterPro" id="IPR001242">
    <property type="entry name" value="Condensation_dom"/>
</dbReference>
<evidence type="ECO:0000259" key="1">
    <source>
        <dbReference type="Pfam" id="PF00668"/>
    </source>
</evidence>
<dbReference type="Gene3D" id="3.30.559.10">
    <property type="entry name" value="Chloramphenicol acetyltransferase-like domain"/>
    <property type="match status" value="1"/>
</dbReference>
<dbReference type="SUPFAM" id="SSF52777">
    <property type="entry name" value="CoA-dependent acyltransferases"/>
    <property type="match status" value="1"/>
</dbReference>
<accession>A0ABU8UR91</accession>
<reference evidence="2 3" key="1">
    <citation type="submission" date="2024-03" db="EMBL/GenBank/DDBJ databases">
        <title>Novel Streptomyces species of biotechnological and ecological value are a feature of Machair soil.</title>
        <authorList>
            <person name="Prole J.R."/>
            <person name="Goodfellow M."/>
            <person name="Allenby N."/>
            <person name="Ward A.C."/>
        </authorList>
    </citation>
    <scope>NUCLEOTIDE SEQUENCE [LARGE SCALE GENOMIC DNA]</scope>
    <source>
        <strain evidence="2 3">MS1.AVA.1</strain>
    </source>
</reference>
<evidence type="ECO:0000313" key="2">
    <source>
        <dbReference type="EMBL" id="MEJ8671122.1"/>
    </source>
</evidence>
<organism evidence="2 3">
    <name type="scientific">Streptomyces machairae</name>
    <dbReference type="NCBI Taxonomy" id="3134109"/>
    <lineage>
        <taxon>Bacteria</taxon>
        <taxon>Bacillati</taxon>
        <taxon>Actinomycetota</taxon>
        <taxon>Actinomycetes</taxon>
        <taxon>Kitasatosporales</taxon>
        <taxon>Streptomycetaceae</taxon>
        <taxon>Streptomyces</taxon>
    </lineage>
</organism>
<dbReference type="Pfam" id="PF00668">
    <property type="entry name" value="Condensation"/>
    <property type="match status" value="1"/>
</dbReference>
<sequence length="124" mass="13317">MCLAAFAVHGPFDKAAFGRALDALVIRHESLRTVFRTGTDGVPVQIVSAAGRAEPRMERDVPVAEVDARMRAEAARPFDVTTGPLLRCTLYAVGDGSHRILLVAHHLVCDGWSLGVLLRELSAG</sequence>
<gene>
    <name evidence="2" type="ORF">WKI71_30190</name>
</gene>
<keyword evidence="3" id="KW-1185">Reference proteome</keyword>
<proteinExistence type="predicted"/>
<feature type="domain" description="Condensation" evidence="1">
    <location>
        <begin position="4"/>
        <end position="122"/>
    </location>
</feature>
<dbReference type="Proteomes" id="UP001376459">
    <property type="component" value="Unassembled WGS sequence"/>
</dbReference>
<comment type="caution">
    <text evidence="2">The sequence shown here is derived from an EMBL/GenBank/DDBJ whole genome shotgun (WGS) entry which is preliminary data.</text>
</comment>
<dbReference type="EMBL" id="JBBKAK010000001">
    <property type="protein sequence ID" value="MEJ8671122.1"/>
    <property type="molecule type" value="Genomic_DNA"/>
</dbReference>
<dbReference type="PANTHER" id="PTHR45527">
    <property type="entry name" value="NONRIBOSOMAL PEPTIDE SYNTHETASE"/>
    <property type="match status" value="1"/>
</dbReference>
<dbReference type="InterPro" id="IPR023213">
    <property type="entry name" value="CAT-like_dom_sf"/>
</dbReference>
<dbReference type="PANTHER" id="PTHR45527:SF1">
    <property type="entry name" value="FATTY ACID SYNTHASE"/>
    <property type="match status" value="1"/>
</dbReference>
<name>A0ABU8UR91_9ACTN</name>